<dbReference type="Proteomes" id="UP001373714">
    <property type="component" value="Unassembled WGS sequence"/>
</dbReference>
<comment type="caution">
    <text evidence="1">The sequence shown here is derived from an EMBL/GenBank/DDBJ whole genome shotgun (WGS) entry which is preliminary data.</text>
</comment>
<evidence type="ECO:0000313" key="2">
    <source>
        <dbReference type="Proteomes" id="UP001373714"/>
    </source>
</evidence>
<dbReference type="EMBL" id="JAVHNS010000006">
    <property type="protein sequence ID" value="KAK6352258.1"/>
    <property type="molecule type" value="Genomic_DNA"/>
</dbReference>
<accession>A0AAV9V1A5</accession>
<organism evidence="1 2">
    <name type="scientific">Orbilia blumenaviensis</name>
    <dbReference type="NCBI Taxonomy" id="1796055"/>
    <lineage>
        <taxon>Eukaryota</taxon>
        <taxon>Fungi</taxon>
        <taxon>Dikarya</taxon>
        <taxon>Ascomycota</taxon>
        <taxon>Pezizomycotina</taxon>
        <taxon>Orbiliomycetes</taxon>
        <taxon>Orbiliales</taxon>
        <taxon>Orbiliaceae</taxon>
        <taxon>Orbilia</taxon>
    </lineage>
</organism>
<dbReference type="AlphaFoldDB" id="A0AAV9V1A5"/>
<gene>
    <name evidence="1" type="ORF">TWF730_009089</name>
</gene>
<reference evidence="1 2" key="1">
    <citation type="submission" date="2019-10" db="EMBL/GenBank/DDBJ databases">
        <authorList>
            <person name="Palmer J.M."/>
        </authorList>
    </citation>
    <scope>NUCLEOTIDE SEQUENCE [LARGE SCALE GENOMIC DNA]</scope>
    <source>
        <strain evidence="1 2">TWF730</strain>
    </source>
</reference>
<sequence length="323" mass="36702">MALQKLFAKGDNNDIQTRRLESRENIQAPGTYTPTAADRVLNLPELLEEIIRYDVVPFQLLNDHYFGPYPGFTWKRVNKLRGVSRRWCSIIDSSPRLSGPVFRYPKIWPYVKIEQLKPCGPFFDSLHRKMERISEIKNCGGSNTFPQIEEFTTKIIPYSGYITSDVFVSQPAMEAVYVRFSGYANEPWLEGFEASVRPEDYSRVTKGYDYCYHYKVVNPRGGGVTVKDVVSSLIVVISNFFSFAGEFRNVMIELAFGNWVSLEHAQFLSVIGSQFLWQPNLSFVSLAIGVTKTAVPAAARTEGCSLVRSFDIFKKLCAVFSRA</sequence>
<name>A0AAV9V1A5_9PEZI</name>
<keyword evidence="2" id="KW-1185">Reference proteome</keyword>
<proteinExistence type="predicted"/>
<evidence type="ECO:0000313" key="1">
    <source>
        <dbReference type="EMBL" id="KAK6352258.1"/>
    </source>
</evidence>
<protein>
    <submittedName>
        <fullName evidence="1">Uncharacterized protein</fullName>
    </submittedName>
</protein>